<organism evidence="4">
    <name type="scientific">Oikopleura dioica</name>
    <name type="common">Tunicate</name>
    <dbReference type="NCBI Taxonomy" id="34765"/>
    <lineage>
        <taxon>Eukaryota</taxon>
        <taxon>Metazoa</taxon>
        <taxon>Chordata</taxon>
        <taxon>Tunicata</taxon>
        <taxon>Appendicularia</taxon>
        <taxon>Copelata</taxon>
        <taxon>Oikopleuridae</taxon>
        <taxon>Oikopleura</taxon>
    </lineage>
</organism>
<dbReference type="InterPro" id="IPR044913">
    <property type="entry name" value="P_trefoil_dom_sf"/>
</dbReference>
<dbReference type="SUPFAM" id="SSF57492">
    <property type="entry name" value="Trefoil"/>
    <property type="match status" value="1"/>
</dbReference>
<dbReference type="Gene3D" id="4.10.110.10">
    <property type="entry name" value="Spasmolytic Protein, domain 1"/>
    <property type="match status" value="2"/>
</dbReference>
<proteinExistence type="predicted"/>
<accession>E4X9V7</accession>
<evidence type="ECO:0000256" key="1">
    <source>
        <dbReference type="ARBA" id="ARBA00023157"/>
    </source>
</evidence>
<dbReference type="PROSITE" id="PS51448">
    <property type="entry name" value="P_TREFOIL_2"/>
    <property type="match status" value="2"/>
</dbReference>
<dbReference type="InParanoid" id="E4X9V7"/>
<dbReference type="SMART" id="SM00018">
    <property type="entry name" value="PD"/>
    <property type="match status" value="3"/>
</dbReference>
<keyword evidence="1" id="KW-1015">Disulfide bond</keyword>
<feature type="domain" description="P-type" evidence="3">
    <location>
        <begin position="48"/>
        <end position="91"/>
    </location>
</feature>
<comment type="caution">
    <text evidence="2">Lacks conserved residue(s) required for the propagation of feature annotation.</text>
</comment>
<name>E4X9V7_OIKDI</name>
<keyword evidence="5" id="KW-1185">Reference proteome</keyword>
<reference evidence="4" key="1">
    <citation type="journal article" date="2010" name="Science">
        <title>Plasticity of animal genome architecture unmasked by rapid evolution of a pelagic tunicate.</title>
        <authorList>
            <person name="Denoeud F."/>
            <person name="Henriet S."/>
            <person name="Mungpakdee S."/>
            <person name="Aury J.M."/>
            <person name="Da Silva C."/>
            <person name="Brinkmann H."/>
            <person name="Mikhaleva J."/>
            <person name="Olsen L.C."/>
            <person name="Jubin C."/>
            <person name="Canestro C."/>
            <person name="Bouquet J.M."/>
            <person name="Danks G."/>
            <person name="Poulain J."/>
            <person name="Campsteijn C."/>
            <person name="Adamski M."/>
            <person name="Cross I."/>
            <person name="Yadetie F."/>
            <person name="Muffato M."/>
            <person name="Louis A."/>
            <person name="Butcher S."/>
            <person name="Tsagkogeorga G."/>
            <person name="Konrad A."/>
            <person name="Singh S."/>
            <person name="Jensen M.F."/>
            <person name="Cong E.H."/>
            <person name="Eikeseth-Otteraa H."/>
            <person name="Noel B."/>
            <person name="Anthouard V."/>
            <person name="Porcel B.M."/>
            <person name="Kachouri-Lafond R."/>
            <person name="Nishino A."/>
            <person name="Ugolini M."/>
            <person name="Chourrout P."/>
            <person name="Nishida H."/>
            <person name="Aasland R."/>
            <person name="Huzurbazar S."/>
            <person name="Westhof E."/>
            <person name="Delsuc F."/>
            <person name="Lehrach H."/>
            <person name="Reinhardt R."/>
            <person name="Weissenbach J."/>
            <person name="Roy S.W."/>
            <person name="Artiguenave F."/>
            <person name="Postlethwait J.H."/>
            <person name="Manak J.R."/>
            <person name="Thompson E.M."/>
            <person name="Jaillon O."/>
            <person name="Du Pasquier L."/>
            <person name="Boudinot P."/>
            <person name="Liberles D.A."/>
            <person name="Volff J.N."/>
            <person name="Philippe H."/>
            <person name="Lenhard B."/>
            <person name="Roest Crollius H."/>
            <person name="Wincker P."/>
            <person name="Chourrout D."/>
        </authorList>
    </citation>
    <scope>NUCLEOTIDE SEQUENCE [LARGE SCALE GENOMIC DNA]</scope>
</reference>
<gene>
    <name evidence="4" type="ORF">GSOID_T00005102001</name>
</gene>
<dbReference type="InterPro" id="IPR000519">
    <property type="entry name" value="P_trefoil_dom"/>
</dbReference>
<protein>
    <recommendedName>
        <fullName evidence="3">P-type domain-containing protein</fullName>
    </recommendedName>
</protein>
<evidence type="ECO:0000313" key="5">
    <source>
        <dbReference type="Proteomes" id="UP000001307"/>
    </source>
</evidence>
<evidence type="ECO:0000259" key="3">
    <source>
        <dbReference type="PROSITE" id="PS51448"/>
    </source>
</evidence>
<dbReference type="AlphaFoldDB" id="E4X9V7"/>
<dbReference type="Proteomes" id="UP000001307">
    <property type="component" value="Unassembled WGS sequence"/>
</dbReference>
<evidence type="ECO:0000313" key="4">
    <source>
        <dbReference type="EMBL" id="CBY08526.1"/>
    </source>
</evidence>
<sequence length="208" mass="23419">MRKIYLLMASGALASKGALSWQEQLISRMSMNSFESSLSLHSGQLEDDSCEDRCILNPSNRLSCGRSRSQDQCDSLNCCWDADSEMCYKQVFEHCPRDECERIDPFDRQICSEILGPELNQEECAELGCCYDSYVDFCYSSAPKETAIAPATLECRKVASHEKQSCGYGLSRSACLENTGCCWHVDDQADTYCYKTRIITVLTFSNMS</sequence>
<dbReference type="OrthoDB" id="10320928at2759"/>
<dbReference type="EMBL" id="FN653031">
    <property type="protein sequence ID" value="CBY08526.1"/>
    <property type="molecule type" value="Genomic_DNA"/>
</dbReference>
<dbReference type="Pfam" id="PF00088">
    <property type="entry name" value="Trefoil"/>
    <property type="match status" value="2"/>
</dbReference>
<feature type="domain" description="P-type" evidence="3">
    <location>
        <begin position="98"/>
        <end position="142"/>
    </location>
</feature>
<evidence type="ECO:0000256" key="2">
    <source>
        <dbReference type="PROSITE-ProRule" id="PRU00779"/>
    </source>
</evidence>
<dbReference type="CDD" id="cd00111">
    <property type="entry name" value="Trefoil"/>
    <property type="match status" value="1"/>
</dbReference>